<sequence length="198" mass="20866">MIRHLHFLSLLAGPLLGATATFLWESDRYGTTASVVLMISTVAWIYGILGVWERIAAWKPWVGGAGILLALAGFAGGMAFSLQGFFEAIFAIPGPESLEAAAAHPVASAFVLWLPGPAFPLSLCALGIALAWSRLAPVWLGGLLILASVAFPLSRITRTAPVAHAADLLILAAFTALALLYLRTDLRRTTTEPAFAAA</sequence>
<keyword evidence="3" id="KW-1185">Reference proteome</keyword>
<name>A0A9W6LJG3_9ACTN</name>
<dbReference type="Proteomes" id="UP001144313">
    <property type="component" value="Unassembled WGS sequence"/>
</dbReference>
<dbReference type="EMBL" id="BSDT01000001">
    <property type="protein sequence ID" value="GLI45014.1"/>
    <property type="molecule type" value="Genomic_DNA"/>
</dbReference>
<keyword evidence="1" id="KW-1133">Transmembrane helix</keyword>
<evidence type="ECO:0000313" key="3">
    <source>
        <dbReference type="Proteomes" id="UP001144313"/>
    </source>
</evidence>
<accession>A0A9W6LJG3</accession>
<evidence type="ECO:0000256" key="1">
    <source>
        <dbReference type="SAM" id="Phobius"/>
    </source>
</evidence>
<feature type="transmembrane region" description="Helical" evidence="1">
    <location>
        <begin position="30"/>
        <end position="49"/>
    </location>
</feature>
<feature type="transmembrane region" description="Helical" evidence="1">
    <location>
        <begin position="61"/>
        <end position="86"/>
    </location>
</feature>
<comment type="caution">
    <text evidence="2">The sequence shown here is derived from an EMBL/GenBank/DDBJ whole genome shotgun (WGS) entry which is preliminary data.</text>
</comment>
<dbReference type="AlphaFoldDB" id="A0A9W6LJG3"/>
<keyword evidence="1" id="KW-0812">Transmembrane</keyword>
<keyword evidence="1" id="KW-0472">Membrane</keyword>
<protein>
    <submittedName>
        <fullName evidence="2">Uncharacterized protein</fullName>
    </submittedName>
</protein>
<organism evidence="2 3">
    <name type="scientific">Glycomyces algeriensis</name>
    <dbReference type="NCBI Taxonomy" id="256037"/>
    <lineage>
        <taxon>Bacteria</taxon>
        <taxon>Bacillati</taxon>
        <taxon>Actinomycetota</taxon>
        <taxon>Actinomycetes</taxon>
        <taxon>Glycomycetales</taxon>
        <taxon>Glycomycetaceae</taxon>
        <taxon>Glycomyces</taxon>
    </lineage>
</organism>
<dbReference type="RefSeq" id="WP_270115786.1">
    <property type="nucleotide sequence ID" value="NZ_BAAAOL010000001.1"/>
</dbReference>
<gene>
    <name evidence="2" type="ORF">GALLR39Z86_48640</name>
</gene>
<evidence type="ECO:0000313" key="2">
    <source>
        <dbReference type="EMBL" id="GLI45014.1"/>
    </source>
</evidence>
<feature type="transmembrane region" description="Helical" evidence="1">
    <location>
        <begin position="106"/>
        <end position="131"/>
    </location>
</feature>
<feature type="transmembrane region" description="Helical" evidence="1">
    <location>
        <begin position="138"/>
        <end position="156"/>
    </location>
</feature>
<proteinExistence type="predicted"/>
<reference evidence="2" key="1">
    <citation type="submission" date="2022-12" db="EMBL/GenBank/DDBJ databases">
        <title>Reference genome sequencing for broad-spectrum identification of bacterial and archaeal isolates by mass spectrometry.</title>
        <authorList>
            <person name="Sekiguchi Y."/>
            <person name="Tourlousse D.M."/>
        </authorList>
    </citation>
    <scope>NUCLEOTIDE SEQUENCE</scope>
    <source>
        <strain evidence="2">LLR39Z86</strain>
    </source>
</reference>
<feature type="transmembrane region" description="Helical" evidence="1">
    <location>
        <begin position="162"/>
        <end position="182"/>
    </location>
</feature>